<dbReference type="PRINTS" id="PR00111">
    <property type="entry name" value="ABHYDROLASE"/>
</dbReference>
<keyword evidence="5" id="KW-0963">Cytoplasm</keyword>
<proteinExistence type="inferred from homology"/>
<organism evidence="11 12">
    <name type="scientific">Carex littledalei</name>
    <dbReference type="NCBI Taxonomy" id="544730"/>
    <lineage>
        <taxon>Eukaryota</taxon>
        <taxon>Viridiplantae</taxon>
        <taxon>Streptophyta</taxon>
        <taxon>Embryophyta</taxon>
        <taxon>Tracheophyta</taxon>
        <taxon>Spermatophyta</taxon>
        <taxon>Magnoliopsida</taxon>
        <taxon>Liliopsida</taxon>
        <taxon>Poales</taxon>
        <taxon>Cyperaceae</taxon>
        <taxon>Cyperoideae</taxon>
        <taxon>Cariceae</taxon>
        <taxon>Carex</taxon>
        <taxon>Carex subgen. Euthyceras</taxon>
    </lineage>
</organism>
<dbReference type="GO" id="GO:0006508">
    <property type="term" value="P:proteolysis"/>
    <property type="evidence" value="ECO:0007669"/>
    <property type="project" value="UniProtKB-KW"/>
</dbReference>
<evidence type="ECO:0000256" key="7">
    <source>
        <dbReference type="ARBA" id="ARBA00022801"/>
    </source>
</evidence>
<evidence type="ECO:0000256" key="1">
    <source>
        <dbReference type="ARBA" id="ARBA00001585"/>
    </source>
</evidence>
<dbReference type="GO" id="GO:0005737">
    <property type="term" value="C:cytoplasm"/>
    <property type="evidence" value="ECO:0007669"/>
    <property type="project" value="UniProtKB-SubCell"/>
</dbReference>
<evidence type="ECO:0000256" key="9">
    <source>
        <dbReference type="SAM" id="SignalP"/>
    </source>
</evidence>
<dbReference type="InterPro" id="IPR000073">
    <property type="entry name" value="AB_hydrolase_1"/>
</dbReference>
<dbReference type="Gene3D" id="3.40.50.1820">
    <property type="entry name" value="alpha/beta hydrolase"/>
    <property type="match status" value="1"/>
</dbReference>
<dbReference type="InterPro" id="IPR029058">
    <property type="entry name" value="AB_hydrolase_fold"/>
</dbReference>
<evidence type="ECO:0000256" key="2">
    <source>
        <dbReference type="ARBA" id="ARBA00004496"/>
    </source>
</evidence>
<feature type="domain" description="AB hydrolase-1" evidence="10">
    <location>
        <begin position="63"/>
        <end position="173"/>
    </location>
</feature>
<evidence type="ECO:0000313" key="12">
    <source>
        <dbReference type="Proteomes" id="UP000623129"/>
    </source>
</evidence>
<dbReference type="InterPro" id="IPR005944">
    <property type="entry name" value="Pro_iminopeptidase"/>
</dbReference>
<dbReference type="EMBL" id="SWLB01000022">
    <property type="protein sequence ID" value="KAF3324099.1"/>
    <property type="molecule type" value="Genomic_DNA"/>
</dbReference>
<keyword evidence="7 8" id="KW-0378">Hydrolase</keyword>
<sequence>MRLSSLGLIRLLNLNLLLSLPCRTETLKPLPVHTASTLTLFAIHSFSPLFPLSKPNPNSNFVPVVFLHGGPGVGTSPGNRKFFDPTFYRIILFDQRGAGKSTPHACLEQNTTWDLVEDIEKLRKHLEIPEWQVFGGSWGSTLALAYSQSHPDKVTGLILRGIFMLRKKELDWFYQGGASAIYPDAWEMFRDFIPEDERDDFIVAYHKRLTSPDISVQVAAAKIWTKWEMMTAQLVQNKDNILRGEDDKFSLVSISL</sequence>
<keyword evidence="9" id="KW-0732">Signal</keyword>
<evidence type="ECO:0000259" key="10">
    <source>
        <dbReference type="Pfam" id="PF00561"/>
    </source>
</evidence>
<reference evidence="11" key="1">
    <citation type="submission" date="2020-01" db="EMBL/GenBank/DDBJ databases">
        <title>Genome sequence of Kobresia littledalei, the first chromosome-level genome in the family Cyperaceae.</title>
        <authorList>
            <person name="Qu G."/>
        </authorList>
    </citation>
    <scope>NUCLEOTIDE SEQUENCE</scope>
    <source>
        <strain evidence="11">C.B.Clarke</strain>
        <tissue evidence="11">Leaf</tissue>
    </source>
</reference>
<accession>A0A833QKG4</accession>
<comment type="similarity">
    <text evidence="3 8">Belongs to the peptidase S33 family.</text>
</comment>
<dbReference type="OrthoDB" id="10249433at2759"/>
<dbReference type="InterPro" id="IPR002410">
    <property type="entry name" value="Peptidase_S33"/>
</dbReference>
<gene>
    <name evidence="11" type="ORF">FCM35_KLT11566</name>
</gene>
<dbReference type="PANTHER" id="PTHR43722">
    <property type="entry name" value="PROLINE IMINOPEPTIDASE"/>
    <property type="match status" value="1"/>
</dbReference>
<evidence type="ECO:0000256" key="4">
    <source>
        <dbReference type="ARBA" id="ARBA00022438"/>
    </source>
</evidence>
<feature type="signal peptide" evidence="9">
    <location>
        <begin position="1"/>
        <end position="26"/>
    </location>
</feature>
<dbReference type="Proteomes" id="UP000623129">
    <property type="component" value="Unassembled WGS sequence"/>
</dbReference>
<keyword evidence="12" id="KW-1185">Reference proteome</keyword>
<name>A0A833QKG4_9POAL</name>
<dbReference type="EC" id="3.4.11.5" evidence="8"/>
<evidence type="ECO:0000256" key="8">
    <source>
        <dbReference type="RuleBase" id="RU003421"/>
    </source>
</evidence>
<dbReference type="NCBIfam" id="TIGR01249">
    <property type="entry name" value="pro_imino_pep_1"/>
    <property type="match status" value="1"/>
</dbReference>
<feature type="chain" id="PRO_5032519414" description="Proline iminopeptidase" evidence="9">
    <location>
        <begin position="27"/>
        <end position="256"/>
    </location>
</feature>
<keyword evidence="6 8" id="KW-0645">Protease</keyword>
<evidence type="ECO:0000256" key="3">
    <source>
        <dbReference type="ARBA" id="ARBA00010088"/>
    </source>
</evidence>
<comment type="caution">
    <text evidence="11">The sequence shown here is derived from an EMBL/GenBank/DDBJ whole genome shotgun (WGS) entry which is preliminary data.</text>
</comment>
<evidence type="ECO:0000256" key="6">
    <source>
        <dbReference type="ARBA" id="ARBA00022670"/>
    </source>
</evidence>
<dbReference type="AlphaFoldDB" id="A0A833QKG4"/>
<dbReference type="SUPFAM" id="SSF53474">
    <property type="entry name" value="alpha/beta-Hydrolases"/>
    <property type="match status" value="1"/>
</dbReference>
<dbReference type="Pfam" id="PF00561">
    <property type="entry name" value="Abhydrolase_1"/>
    <property type="match status" value="1"/>
</dbReference>
<dbReference type="PANTHER" id="PTHR43722:SF1">
    <property type="entry name" value="PROLINE IMINOPEPTIDASE"/>
    <property type="match status" value="1"/>
</dbReference>
<comment type="catalytic activity">
    <reaction evidence="1 8">
        <text>Release of N-terminal proline from a peptide.</text>
        <dbReference type="EC" id="3.4.11.5"/>
    </reaction>
</comment>
<evidence type="ECO:0000256" key="5">
    <source>
        <dbReference type="ARBA" id="ARBA00022490"/>
    </source>
</evidence>
<protein>
    <recommendedName>
        <fullName evidence="8">Proline iminopeptidase</fullName>
        <ecNumber evidence="8">3.4.11.5</ecNumber>
    </recommendedName>
</protein>
<dbReference type="PRINTS" id="PR00793">
    <property type="entry name" value="PROAMNOPTASE"/>
</dbReference>
<evidence type="ECO:0000313" key="11">
    <source>
        <dbReference type="EMBL" id="KAF3324099.1"/>
    </source>
</evidence>
<dbReference type="GO" id="GO:0004177">
    <property type="term" value="F:aminopeptidase activity"/>
    <property type="evidence" value="ECO:0007669"/>
    <property type="project" value="UniProtKB-KW"/>
</dbReference>
<comment type="subcellular location">
    <subcellularLocation>
        <location evidence="2">Cytoplasm</location>
    </subcellularLocation>
</comment>
<keyword evidence="4 8" id="KW-0031">Aminopeptidase</keyword>